<dbReference type="NCBIfam" id="TIGR00688">
    <property type="entry name" value="rarD"/>
    <property type="match status" value="1"/>
</dbReference>
<dbReference type="PANTHER" id="PTHR22911">
    <property type="entry name" value="ACYL-MALONYL CONDENSING ENZYME-RELATED"/>
    <property type="match status" value="1"/>
</dbReference>
<feature type="transmembrane region" description="Helical" evidence="8">
    <location>
        <begin position="40"/>
        <end position="58"/>
    </location>
</feature>
<organism evidence="10 11">
    <name type="scientific">Cerasibacillus quisquiliarum</name>
    <dbReference type="NCBI Taxonomy" id="227865"/>
    <lineage>
        <taxon>Bacteria</taxon>
        <taxon>Bacillati</taxon>
        <taxon>Bacillota</taxon>
        <taxon>Bacilli</taxon>
        <taxon>Bacillales</taxon>
        <taxon>Bacillaceae</taxon>
        <taxon>Cerasibacillus</taxon>
    </lineage>
</organism>
<comment type="similarity">
    <text evidence="2">Belongs to the EamA transporter family.</text>
</comment>
<feature type="domain" description="EamA" evidence="9">
    <location>
        <begin position="9"/>
        <end position="149"/>
    </location>
</feature>
<dbReference type="InterPro" id="IPR037185">
    <property type="entry name" value="EmrE-like"/>
</dbReference>
<feature type="transmembrane region" description="Helical" evidence="8">
    <location>
        <begin position="244"/>
        <end position="264"/>
    </location>
</feature>
<dbReference type="PANTHER" id="PTHR22911:SF137">
    <property type="entry name" value="SOLUTE CARRIER FAMILY 35 MEMBER G2-RELATED"/>
    <property type="match status" value="1"/>
</dbReference>
<dbReference type="AlphaFoldDB" id="A0A511V2B2"/>
<dbReference type="Proteomes" id="UP000321491">
    <property type="component" value="Unassembled WGS sequence"/>
</dbReference>
<feature type="transmembrane region" description="Helical" evidence="8">
    <location>
        <begin position="103"/>
        <end position="123"/>
    </location>
</feature>
<evidence type="ECO:0000256" key="1">
    <source>
        <dbReference type="ARBA" id="ARBA00004651"/>
    </source>
</evidence>
<feature type="transmembrane region" description="Helical" evidence="8">
    <location>
        <begin position="207"/>
        <end position="232"/>
    </location>
</feature>
<keyword evidence="4" id="KW-1003">Cell membrane</keyword>
<evidence type="ECO:0000256" key="8">
    <source>
        <dbReference type="SAM" id="Phobius"/>
    </source>
</evidence>
<evidence type="ECO:0000313" key="11">
    <source>
        <dbReference type="Proteomes" id="UP000321491"/>
    </source>
</evidence>
<evidence type="ECO:0000259" key="9">
    <source>
        <dbReference type="Pfam" id="PF00892"/>
    </source>
</evidence>
<protein>
    <submittedName>
        <fullName evidence="10">Transporter</fullName>
    </submittedName>
</protein>
<keyword evidence="6 8" id="KW-1133">Transmembrane helix</keyword>
<feature type="transmembrane region" description="Helical" evidence="8">
    <location>
        <begin position="270"/>
        <end position="291"/>
    </location>
</feature>
<dbReference type="RefSeq" id="WP_146938539.1">
    <property type="nucleotide sequence ID" value="NZ_BJXW01000033.1"/>
</dbReference>
<feature type="transmembrane region" description="Helical" evidence="8">
    <location>
        <begin position="184"/>
        <end position="201"/>
    </location>
</feature>
<comment type="subcellular location">
    <subcellularLocation>
        <location evidence="1">Cell membrane</location>
        <topology evidence="1">Multi-pass membrane protein</topology>
    </subcellularLocation>
</comment>
<dbReference type="EMBL" id="BJXW01000033">
    <property type="protein sequence ID" value="GEN32181.1"/>
    <property type="molecule type" value="Genomic_DNA"/>
</dbReference>
<name>A0A511V2B2_9BACI</name>
<feature type="transmembrane region" description="Helical" evidence="8">
    <location>
        <begin position="9"/>
        <end position="28"/>
    </location>
</feature>
<comment type="caution">
    <text evidence="10">The sequence shown here is derived from an EMBL/GenBank/DDBJ whole genome shotgun (WGS) entry which is preliminary data.</text>
</comment>
<evidence type="ECO:0000256" key="3">
    <source>
        <dbReference type="ARBA" id="ARBA00022448"/>
    </source>
</evidence>
<evidence type="ECO:0000256" key="4">
    <source>
        <dbReference type="ARBA" id="ARBA00022475"/>
    </source>
</evidence>
<reference evidence="10 11" key="1">
    <citation type="submission" date="2019-07" db="EMBL/GenBank/DDBJ databases">
        <title>Whole genome shotgun sequence of Cerasibacillus quisquiliarum NBRC 102429.</title>
        <authorList>
            <person name="Hosoyama A."/>
            <person name="Uohara A."/>
            <person name="Ohji S."/>
            <person name="Ichikawa N."/>
        </authorList>
    </citation>
    <scope>NUCLEOTIDE SEQUENCE [LARGE SCALE GENOMIC DNA]</scope>
    <source>
        <strain evidence="10 11">NBRC 102429</strain>
    </source>
</reference>
<dbReference type="OrthoDB" id="369870at2"/>
<keyword evidence="3" id="KW-0813">Transport</keyword>
<feature type="transmembrane region" description="Helical" evidence="8">
    <location>
        <begin position="78"/>
        <end position="97"/>
    </location>
</feature>
<dbReference type="Pfam" id="PF00892">
    <property type="entry name" value="EamA"/>
    <property type="match status" value="1"/>
</dbReference>
<dbReference type="GO" id="GO:0005886">
    <property type="term" value="C:plasma membrane"/>
    <property type="evidence" value="ECO:0007669"/>
    <property type="project" value="UniProtKB-SubCell"/>
</dbReference>
<gene>
    <name evidence="10" type="primary">rarD</name>
    <name evidence="10" type="ORF">CQU01_24190</name>
</gene>
<evidence type="ECO:0000256" key="5">
    <source>
        <dbReference type="ARBA" id="ARBA00022692"/>
    </source>
</evidence>
<dbReference type="InterPro" id="IPR004626">
    <property type="entry name" value="RarD"/>
</dbReference>
<proteinExistence type="inferred from homology"/>
<evidence type="ECO:0000256" key="7">
    <source>
        <dbReference type="ARBA" id="ARBA00023136"/>
    </source>
</evidence>
<evidence type="ECO:0000256" key="6">
    <source>
        <dbReference type="ARBA" id="ARBA00022989"/>
    </source>
</evidence>
<sequence length="306" mass="34433">MKENQSTKLGALYAIIAYVLWGVLPIYWKFIDHVGSGEILAHRIIWSFVFMIVLITIVRAWPEFVSTCRDMLLHKRRLLAIICASLVISLNWLTYIWAVNNDYIIQASLGYYMNPLISILLAVVVLREKLSAQQVFSVILASVGVILLTVHAGVFPWVSIWLAVSFAIYGLIKKVIHMSAMFSLTIETMMVTPIALVYLSLLPKQTFTLNVFTSTHALLIGAGVMTAIPLLLFAKGAQSIPLSLIGFLQYIAPTIMLILGIFVYNETFSLIHLLAFSFIWIALIIYLISIYRQPAMDKTPKVKYLS</sequence>
<keyword evidence="7 8" id="KW-0472">Membrane</keyword>
<keyword evidence="5 8" id="KW-0812">Transmembrane</keyword>
<dbReference type="InterPro" id="IPR000620">
    <property type="entry name" value="EamA_dom"/>
</dbReference>
<dbReference type="SUPFAM" id="SSF103481">
    <property type="entry name" value="Multidrug resistance efflux transporter EmrE"/>
    <property type="match status" value="2"/>
</dbReference>
<keyword evidence="11" id="KW-1185">Reference proteome</keyword>
<accession>A0A511V2B2</accession>
<evidence type="ECO:0000256" key="2">
    <source>
        <dbReference type="ARBA" id="ARBA00007362"/>
    </source>
</evidence>
<evidence type="ECO:0000313" key="10">
    <source>
        <dbReference type="EMBL" id="GEN32181.1"/>
    </source>
</evidence>